<feature type="region of interest" description="Disordered" evidence="4">
    <location>
        <begin position="24"/>
        <end position="43"/>
    </location>
</feature>
<dbReference type="Pfam" id="PF25553">
    <property type="entry name" value="BTB-POZ_ANK-like"/>
    <property type="match status" value="1"/>
</dbReference>
<evidence type="ECO:0000256" key="4">
    <source>
        <dbReference type="SAM" id="MobiDB-lite"/>
    </source>
</evidence>
<evidence type="ECO:0000259" key="5">
    <source>
        <dbReference type="Pfam" id="PF25553"/>
    </source>
</evidence>
<keyword evidence="7" id="KW-1185">Reference proteome</keyword>
<evidence type="ECO:0000256" key="3">
    <source>
        <dbReference type="ARBA" id="ARBA00022786"/>
    </source>
</evidence>
<dbReference type="InterPro" id="IPR038920">
    <property type="entry name" value="At3g05675-like"/>
</dbReference>
<comment type="caution">
    <text evidence="6">The sequence shown here is derived from an EMBL/GenBank/DDBJ whole genome shotgun (WGS) entry which is preliminary data.</text>
</comment>
<dbReference type="Proteomes" id="UP001177140">
    <property type="component" value="Unassembled WGS sequence"/>
</dbReference>
<reference evidence="6" key="1">
    <citation type="submission" date="2022-03" db="EMBL/GenBank/DDBJ databases">
        <title>A functionally conserved STORR gene fusion in Papaver species that diverged 16.8 million years ago.</title>
        <authorList>
            <person name="Catania T."/>
        </authorList>
    </citation>
    <scope>NUCLEOTIDE SEQUENCE</scope>
    <source>
        <strain evidence="6">S-191538</strain>
    </source>
</reference>
<organism evidence="6 7">
    <name type="scientific">Papaver nudicaule</name>
    <name type="common">Iceland poppy</name>
    <dbReference type="NCBI Taxonomy" id="74823"/>
    <lineage>
        <taxon>Eukaryota</taxon>
        <taxon>Viridiplantae</taxon>
        <taxon>Streptophyta</taxon>
        <taxon>Embryophyta</taxon>
        <taxon>Tracheophyta</taxon>
        <taxon>Spermatophyta</taxon>
        <taxon>Magnoliopsida</taxon>
        <taxon>Ranunculales</taxon>
        <taxon>Papaveraceae</taxon>
        <taxon>Papaveroideae</taxon>
        <taxon>Papaver</taxon>
    </lineage>
</organism>
<feature type="domain" description="At3g05675-like ankyrin-like" evidence="5">
    <location>
        <begin position="62"/>
        <end position="229"/>
    </location>
</feature>
<sequence length="232" mass="26299">MHSCLEYLGAIQWVGEEEKVNEVEEENEKINKEEKKKINKEEGEKVDEASDISGPFIDTLARIIKVVLKTDAKRGRNEGKCTVLKLLFENNGLLKNVNSAETFNKYILSTCQSCLNSLLNLAKEAVKSGYVGSDIAREADNLLWLLDILADRKSAEEFALMWANQQELANLLMKYWHHASSRHLISCITARLLVGIGNGRISAAEETRQVLWLTWFPPLSNDYSCLKKTRLI</sequence>
<gene>
    <name evidence="6" type="ORF">MKW94_002336</name>
</gene>
<dbReference type="EMBL" id="JAJJMA010178128">
    <property type="protein sequence ID" value="MCL7037351.1"/>
    <property type="molecule type" value="Genomic_DNA"/>
</dbReference>
<keyword evidence="3" id="KW-0833">Ubl conjugation pathway</keyword>
<accession>A0AA41SJR0</accession>
<evidence type="ECO:0000256" key="1">
    <source>
        <dbReference type="ARBA" id="ARBA00002668"/>
    </source>
</evidence>
<evidence type="ECO:0000313" key="6">
    <source>
        <dbReference type="EMBL" id="MCL7037351.1"/>
    </source>
</evidence>
<dbReference type="PANTHER" id="PTHR31060">
    <property type="entry name" value="OSJNBA0011J08.25 PROTEIN-RELATED"/>
    <property type="match status" value="1"/>
</dbReference>
<proteinExistence type="predicted"/>
<evidence type="ECO:0000313" key="7">
    <source>
        <dbReference type="Proteomes" id="UP001177140"/>
    </source>
</evidence>
<comment type="pathway">
    <text evidence="2">Protein modification; protein ubiquitination.</text>
</comment>
<name>A0AA41SJR0_PAPNU</name>
<dbReference type="PANTHER" id="PTHR31060:SF5">
    <property type="entry name" value="PRLI-INTERACTING FACTOR G, PUTATIVE, EXPRESSED-RELATED"/>
    <property type="match status" value="1"/>
</dbReference>
<comment type="function">
    <text evidence="1">May act as a substrate-specific adapter of an E3 ubiquitin-protein ligase complex (CUL3-RBX1-BTB) which mediates the ubiquitination and subsequent proteasomal degradation of target proteins.</text>
</comment>
<evidence type="ECO:0000256" key="2">
    <source>
        <dbReference type="ARBA" id="ARBA00004906"/>
    </source>
</evidence>
<dbReference type="InterPro" id="IPR058039">
    <property type="entry name" value="At3g05675-like_ankyrin"/>
</dbReference>
<dbReference type="AlphaFoldDB" id="A0AA41SJR0"/>
<protein>
    <recommendedName>
        <fullName evidence="5">At3g05675-like ankyrin-like domain-containing protein</fullName>
    </recommendedName>
</protein>